<reference evidence="2" key="1">
    <citation type="submission" date="2021-05" db="EMBL/GenBank/DDBJ databases">
        <authorList>
            <person name="Khan N."/>
        </authorList>
    </citation>
    <scope>NUCLEOTIDE SEQUENCE</scope>
</reference>
<evidence type="ECO:0000313" key="2">
    <source>
        <dbReference type="EMBL" id="CAG7554979.1"/>
    </source>
</evidence>
<dbReference type="EMBL" id="CAJSTJ010000033">
    <property type="protein sequence ID" value="CAG7554979.1"/>
    <property type="molecule type" value="Genomic_DNA"/>
</dbReference>
<dbReference type="AlphaFoldDB" id="A0A8J2ND82"/>
<protein>
    <submittedName>
        <fullName evidence="2">Uncharacterized protein</fullName>
    </submittedName>
</protein>
<evidence type="ECO:0000313" key="3">
    <source>
        <dbReference type="Proteomes" id="UP000693738"/>
    </source>
</evidence>
<feature type="compositionally biased region" description="Low complexity" evidence="1">
    <location>
        <begin position="107"/>
        <end position="124"/>
    </location>
</feature>
<feature type="compositionally biased region" description="Basic and acidic residues" evidence="1">
    <location>
        <begin position="52"/>
        <end position="63"/>
    </location>
</feature>
<feature type="region of interest" description="Disordered" evidence="1">
    <location>
        <begin position="207"/>
        <end position="233"/>
    </location>
</feature>
<comment type="caution">
    <text evidence="2">The sequence shown here is derived from an EMBL/GenBank/DDBJ whole genome shotgun (WGS) entry which is preliminary data.</text>
</comment>
<gene>
    <name evidence="2" type="ORF">FEQUK3_LOCUS696</name>
</gene>
<name>A0A8J2ND82_FUSEQ</name>
<dbReference type="Proteomes" id="UP000693738">
    <property type="component" value="Unassembled WGS sequence"/>
</dbReference>
<feature type="compositionally biased region" description="Basic and acidic residues" evidence="1">
    <location>
        <begin position="222"/>
        <end position="233"/>
    </location>
</feature>
<evidence type="ECO:0000256" key="1">
    <source>
        <dbReference type="SAM" id="MobiDB-lite"/>
    </source>
</evidence>
<sequence length="251" mass="29281">MFPLLHRSLDRPTVSNSYLAFTAKRLYAIPPNKSALFEEHVRRFRRQFEYGTRKGSDQRREDQTLYATPQNKPNGFKHETQKENYHKRITRNKDTVRRNTFETGNKSTTSSPPYRRGPSYRGPPDVSRWNTREDRKAFVDGPADEENSQPLLKSSSLYKREASFEEANEKSKVRDRTRSKKDEIRVKEMLDKRGFIDSEGTFVEFPETLSHRSASEATAEGRQPDVEDPRAKDPTYVVAMAWGGREHYVKK</sequence>
<organism evidence="2 3">
    <name type="scientific">Fusarium equiseti</name>
    <name type="common">Fusarium scirpi</name>
    <dbReference type="NCBI Taxonomy" id="61235"/>
    <lineage>
        <taxon>Eukaryota</taxon>
        <taxon>Fungi</taxon>
        <taxon>Dikarya</taxon>
        <taxon>Ascomycota</taxon>
        <taxon>Pezizomycotina</taxon>
        <taxon>Sordariomycetes</taxon>
        <taxon>Hypocreomycetidae</taxon>
        <taxon>Hypocreales</taxon>
        <taxon>Nectriaceae</taxon>
        <taxon>Fusarium</taxon>
        <taxon>Fusarium incarnatum-equiseti species complex</taxon>
    </lineage>
</organism>
<accession>A0A8J2ND82</accession>
<proteinExistence type="predicted"/>
<feature type="region of interest" description="Disordered" evidence="1">
    <location>
        <begin position="52"/>
        <end position="131"/>
    </location>
</feature>
<feature type="compositionally biased region" description="Basic and acidic residues" evidence="1">
    <location>
        <begin position="76"/>
        <end position="100"/>
    </location>
</feature>